<dbReference type="AlphaFoldDB" id="A0A1V4T1I4"/>
<evidence type="ECO:0000313" key="2">
    <source>
        <dbReference type="Proteomes" id="UP000191418"/>
    </source>
</evidence>
<organism evidence="1 2">
    <name type="scientific">Oceanospirillum multiglobuliferum</name>
    <dbReference type="NCBI Taxonomy" id="64969"/>
    <lineage>
        <taxon>Bacteria</taxon>
        <taxon>Pseudomonadati</taxon>
        <taxon>Pseudomonadota</taxon>
        <taxon>Gammaproteobacteria</taxon>
        <taxon>Oceanospirillales</taxon>
        <taxon>Oceanospirillaceae</taxon>
        <taxon>Oceanospirillum</taxon>
    </lineage>
</organism>
<dbReference type="PANTHER" id="PTHR12993:SF11">
    <property type="entry name" value="N-ACETYLGLUCOSAMINYL-PHOSPHATIDYLINOSITOL DE-N-ACETYLASE"/>
    <property type="match status" value="1"/>
</dbReference>
<accession>A0A1V4T1I4</accession>
<comment type="caution">
    <text evidence="1">The sequence shown here is derived from an EMBL/GenBank/DDBJ whole genome shotgun (WGS) entry which is preliminary data.</text>
</comment>
<gene>
    <name evidence="1" type="ORF">BTE48_17405</name>
</gene>
<protein>
    <submittedName>
        <fullName evidence="1">GlcNAc-PI de-N-acetylase</fullName>
    </submittedName>
</protein>
<sequence length="114" mass="12182">MSKTVLVVAAHTDDEALGCGGAIARHVAEGEQVHLLFMTDGVGSREVIAAEATERLTAAQQAAKVLGVSSFTNLNFPDNRMDSVSLLDIVQKLEAVINEVQPEVIYTHHNGDLN</sequence>
<dbReference type="InterPro" id="IPR024078">
    <property type="entry name" value="LmbE-like_dom_sf"/>
</dbReference>
<dbReference type="RefSeq" id="WP_139776770.1">
    <property type="nucleotide sequence ID" value="NZ_MTSM01000361.1"/>
</dbReference>
<dbReference type="Pfam" id="PF02585">
    <property type="entry name" value="PIG-L"/>
    <property type="match status" value="1"/>
</dbReference>
<keyword evidence="2" id="KW-1185">Reference proteome</keyword>
<name>A0A1V4T1I4_9GAMM</name>
<dbReference type="Gene3D" id="3.40.50.10320">
    <property type="entry name" value="LmbE-like"/>
    <property type="match status" value="1"/>
</dbReference>
<dbReference type="SUPFAM" id="SSF102588">
    <property type="entry name" value="LmbE-like"/>
    <property type="match status" value="1"/>
</dbReference>
<dbReference type="PANTHER" id="PTHR12993">
    <property type="entry name" value="N-ACETYLGLUCOSAMINYL-PHOSPHATIDYLINOSITOL DE-N-ACETYLASE-RELATED"/>
    <property type="match status" value="1"/>
</dbReference>
<proteinExistence type="predicted"/>
<evidence type="ECO:0000313" key="1">
    <source>
        <dbReference type="EMBL" id="OPX53834.1"/>
    </source>
</evidence>
<feature type="non-terminal residue" evidence="1">
    <location>
        <position position="114"/>
    </location>
</feature>
<reference evidence="1 2" key="1">
    <citation type="submission" date="2017-01" db="EMBL/GenBank/DDBJ databases">
        <title>Genome Sequencing of a Marine Spirillum, Oceanospirillum multiglobuliferum ATCC 33336, from Japan.</title>
        <authorList>
            <person name="Carney J.G."/>
            <person name="Trachtenberg A.M."/>
            <person name="Rheaume B.A."/>
            <person name="Linnane J.D."/>
            <person name="Pitts N.L."/>
            <person name="Mykles D.L."/>
            <person name="Maclea K.S."/>
        </authorList>
    </citation>
    <scope>NUCLEOTIDE SEQUENCE [LARGE SCALE GENOMIC DNA]</scope>
    <source>
        <strain evidence="1 2">ATCC 33336</strain>
    </source>
</reference>
<dbReference type="EMBL" id="MTSM01000361">
    <property type="protein sequence ID" value="OPX53834.1"/>
    <property type="molecule type" value="Genomic_DNA"/>
</dbReference>
<dbReference type="InterPro" id="IPR003737">
    <property type="entry name" value="GlcNAc_PI_deacetylase-related"/>
</dbReference>
<dbReference type="Proteomes" id="UP000191418">
    <property type="component" value="Unassembled WGS sequence"/>
</dbReference>
<dbReference type="GO" id="GO:0016811">
    <property type="term" value="F:hydrolase activity, acting on carbon-nitrogen (but not peptide) bonds, in linear amides"/>
    <property type="evidence" value="ECO:0007669"/>
    <property type="project" value="TreeGrafter"/>
</dbReference>